<dbReference type="EMBL" id="JAHXRS010000017">
    <property type="protein sequence ID" value="MBW6395364.1"/>
    <property type="molecule type" value="Genomic_DNA"/>
</dbReference>
<feature type="transmembrane region" description="Helical" evidence="8">
    <location>
        <begin position="110"/>
        <end position="134"/>
    </location>
</feature>
<evidence type="ECO:0000256" key="1">
    <source>
        <dbReference type="ARBA" id="ARBA00004236"/>
    </source>
</evidence>
<feature type="domain" description="Bacterial sugar transferase" evidence="9">
    <location>
        <begin position="236"/>
        <end position="427"/>
    </location>
</feature>
<gene>
    <name evidence="10" type="ORF">KZX47_09415</name>
</gene>
<comment type="subcellular location">
    <subcellularLocation>
        <location evidence="1">Cell membrane</location>
    </subcellularLocation>
</comment>
<comment type="similarity">
    <text evidence="2">Belongs to the bacterial sugar transferase family.</text>
</comment>
<feature type="transmembrane region" description="Helical" evidence="8">
    <location>
        <begin position="87"/>
        <end position="104"/>
    </location>
</feature>
<evidence type="ECO:0000256" key="5">
    <source>
        <dbReference type="ARBA" id="ARBA00022692"/>
    </source>
</evidence>
<evidence type="ECO:0000259" key="9">
    <source>
        <dbReference type="Pfam" id="PF02397"/>
    </source>
</evidence>
<dbReference type="PANTHER" id="PTHR30576">
    <property type="entry name" value="COLANIC BIOSYNTHESIS UDP-GLUCOSE LIPID CARRIER TRANSFERASE"/>
    <property type="match status" value="1"/>
</dbReference>
<evidence type="ECO:0000313" key="10">
    <source>
        <dbReference type="EMBL" id="MBW6395364.1"/>
    </source>
</evidence>
<feature type="transmembrane region" description="Helical" evidence="8">
    <location>
        <begin position="12"/>
        <end position="36"/>
    </location>
</feature>
<reference evidence="10 11" key="1">
    <citation type="submission" date="2021-07" db="EMBL/GenBank/DDBJ databases">
        <title>Thermus aquaticus gen. n. and sp. n., a nonsporulating extreme thermophile.</title>
        <authorList>
            <person name="Hu C.-J."/>
            <person name="Li W.-J."/>
            <person name="Xian W.-D."/>
        </authorList>
    </citation>
    <scope>NUCLEOTIDE SEQUENCE [LARGE SCALE GENOMIC DNA]</scope>
    <source>
        <strain evidence="10 11">SYSU G05001</strain>
    </source>
</reference>
<keyword evidence="4 10" id="KW-0808">Transferase</keyword>
<keyword evidence="3" id="KW-1003">Cell membrane</keyword>
<evidence type="ECO:0000256" key="4">
    <source>
        <dbReference type="ARBA" id="ARBA00022679"/>
    </source>
</evidence>
<evidence type="ECO:0000256" key="6">
    <source>
        <dbReference type="ARBA" id="ARBA00022989"/>
    </source>
</evidence>
<feature type="transmembrane region" description="Helical" evidence="8">
    <location>
        <begin position="241"/>
        <end position="264"/>
    </location>
</feature>
<evidence type="ECO:0000313" key="11">
    <source>
        <dbReference type="Proteomes" id="UP000724268"/>
    </source>
</evidence>
<name>A0ABS6ZZ84_9DEIN</name>
<organism evidence="10 11">
    <name type="scientific">Thermus brevis</name>
    <dbReference type="NCBI Taxonomy" id="2862456"/>
    <lineage>
        <taxon>Bacteria</taxon>
        <taxon>Thermotogati</taxon>
        <taxon>Deinococcota</taxon>
        <taxon>Deinococci</taxon>
        <taxon>Thermales</taxon>
        <taxon>Thermaceae</taxon>
        <taxon>Thermus</taxon>
    </lineage>
</organism>
<comment type="caution">
    <text evidence="10">The sequence shown here is derived from an EMBL/GenBank/DDBJ whole genome shotgun (WGS) entry which is preliminary data.</text>
</comment>
<dbReference type="GO" id="GO:0016740">
    <property type="term" value="F:transferase activity"/>
    <property type="evidence" value="ECO:0007669"/>
    <property type="project" value="UniProtKB-KW"/>
</dbReference>
<evidence type="ECO:0000256" key="8">
    <source>
        <dbReference type="SAM" id="Phobius"/>
    </source>
</evidence>
<sequence length="433" mass="48876">MASLRKARREVVPLPWLTALVHLLSDILALGLSWIPALALRASTGGEIDPELYLRLLPALSVFPILYSAFGLYPALGLHPALELRQLSLATSLGSLLLATGAFLSKTGPLYSRFSFLVASLLTLVLVPLLRALVRHHLSSKPWWGGGVVVEGSGEDLELFLEKAKSLGLRPAPLGPWTYAVVVEKLDSALPAFPRVFVLKPTFDQGVLWAQVRDLGGVGVLEIRQNLLLPRNLKLKRALDLIGGVMLLFPFLLVLPLVAFLLYLEDKGSIFYRHERVGQGGKRFFLLKFRTMRQDGERLLSELLVKDPAARAEWETTQKLKDDPRILRIGRFLRRFSLDELPQALNILRGEMSLVGPRPVTEEELKRYGKEAELYLKVRPGLTGLWQVSGRNHLPYEKRVELDRYYVQNWSVWLDLYILARTVWSVVRRDGAW</sequence>
<evidence type="ECO:0000256" key="3">
    <source>
        <dbReference type="ARBA" id="ARBA00022475"/>
    </source>
</evidence>
<keyword evidence="7 8" id="KW-0472">Membrane</keyword>
<dbReference type="PANTHER" id="PTHR30576:SF4">
    <property type="entry name" value="UNDECAPRENYL-PHOSPHATE GALACTOSE PHOSPHOTRANSFERASE"/>
    <property type="match status" value="1"/>
</dbReference>
<dbReference type="Pfam" id="PF02397">
    <property type="entry name" value="Bac_transf"/>
    <property type="match status" value="1"/>
</dbReference>
<proteinExistence type="inferred from homology"/>
<feature type="transmembrane region" description="Helical" evidence="8">
    <location>
        <begin position="56"/>
        <end position="75"/>
    </location>
</feature>
<protein>
    <submittedName>
        <fullName evidence="10">Sugar transferase</fullName>
    </submittedName>
</protein>
<dbReference type="Proteomes" id="UP000724268">
    <property type="component" value="Unassembled WGS sequence"/>
</dbReference>
<dbReference type="InterPro" id="IPR003362">
    <property type="entry name" value="Bact_transf"/>
</dbReference>
<keyword evidence="11" id="KW-1185">Reference proteome</keyword>
<keyword evidence="6 8" id="KW-1133">Transmembrane helix</keyword>
<keyword evidence="5 8" id="KW-0812">Transmembrane</keyword>
<evidence type="ECO:0000256" key="7">
    <source>
        <dbReference type="ARBA" id="ARBA00023136"/>
    </source>
</evidence>
<evidence type="ECO:0000256" key="2">
    <source>
        <dbReference type="ARBA" id="ARBA00006464"/>
    </source>
</evidence>
<accession>A0ABS6ZZ84</accession>